<feature type="non-terminal residue" evidence="1">
    <location>
        <position position="1"/>
    </location>
</feature>
<sequence length="125" mass="13727">LFIGDEGLQDSWAHVCTPLKNSTRGCLRRLQPAFSASVPVSTILAASVSSVILQAGFLNFRWFWGLFDTVSLRRVLSLSARLLQSLLTCSVTRQHLGTLLLRNEDAGYASYGLVRFLATEKPGKA</sequence>
<reference evidence="1" key="1">
    <citation type="journal article" date="2022" name="bioRxiv">
        <title>Sequencing and chromosome-scale assembly of the giantPleurodeles waltlgenome.</title>
        <authorList>
            <person name="Brown T."/>
            <person name="Elewa A."/>
            <person name="Iarovenko S."/>
            <person name="Subramanian E."/>
            <person name="Araus A.J."/>
            <person name="Petzold A."/>
            <person name="Susuki M."/>
            <person name="Suzuki K.-i.T."/>
            <person name="Hayashi T."/>
            <person name="Toyoda A."/>
            <person name="Oliveira C."/>
            <person name="Osipova E."/>
            <person name="Leigh N.D."/>
            <person name="Simon A."/>
            <person name="Yun M.H."/>
        </authorList>
    </citation>
    <scope>NUCLEOTIDE SEQUENCE</scope>
    <source>
        <strain evidence="1">20211129_DDA</strain>
        <tissue evidence="1">Liver</tissue>
    </source>
</reference>
<comment type="caution">
    <text evidence="1">The sequence shown here is derived from an EMBL/GenBank/DDBJ whole genome shotgun (WGS) entry which is preliminary data.</text>
</comment>
<proteinExistence type="predicted"/>
<accession>A0AAV7NRN7</accession>
<dbReference type="AlphaFoldDB" id="A0AAV7NRN7"/>
<evidence type="ECO:0000313" key="1">
    <source>
        <dbReference type="EMBL" id="KAJ1118151.1"/>
    </source>
</evidence>
<dbReference type="Proteomes" id="UP001066276">
    <property type="component" value="Chromosome 8"/>
</dbReference>
<protein>
    <submittedName>
        <fullName evidence="1">Uncharacterized protein</fullName>
    </submittedName>
</protein>
<evidence type="ECO:0000313" key="2">
    <source>
        <dbReference type="Proteomes" id="UP001066276"/>
    </source>
</evidence>
<organism evidence="1 2">
    <name type="scientific">Pleurodeles waltl</name>
    <name type="common">Iberian ribbed newt</name>
    <dbReference type="NCBI Taxonomy" id="8319"/>
    <lineage>
        <taxon>Eukaryota</taxon>
        <taxon>Metazoa</taxon>
        <taxon>Chordata</taxon>
        <taxon>Craniata</taxon>
        <taxon>Vertebrata</taxon>
        <taxon>Euteleostomi</taxon>
        <taxon>Amphibia</taxon>
        <taxon>Batrachia</taxon>
        <taxon>Caudata</taxon>
        <taxon>Salamandroidea</taxon>
        <taxon>Salamandridae</taxon>
        <taxon>Pleurodelinae</taxon>
        <taxon>Pleurodeles</taxon>
    </lineage>
</organism>
<gene>
    <name evidence="1" type="ORF">NDU88_006346</name>
</gene>
<keyword evidence="2" id="KW-1185">Reference proteome</keyword>
<dbReference type="EMBL" id="JANPWB010000012">
    <property type="protein sequence ID" value="KAJ1118151.1"/>
    <property type="molecule type" value="Genomic_DNA"/>
</dbReference>
<name>A0AAV7NRN7_PLEWA</name>